<evidence type="ECO:0000256" key="2">
    <source>
        <dbReference type="ARBA" id="ARBA00022840"/>
    </source>
</evidence>
<accession>A0ABY1Q2G1</accession>
<dbReference type="SUPFAM" id="SSF46689">
    <property type="entry name" value="Homeodomain-like"/>
    <property type="match status" value="1"/>
</dbReference>
<gene>
    <name evidence="10" type="ORF">SAMN06265222_105112</name>
</gene>
<keyword evidence="4" id="KW-0238">DNA-binding</keyword>
<feature type="domain" description="Sigma-54 factor interaction" evidence="8">
    <location>
        <begin position="151"/>
        <end position="379"/>
    </location>
</feature>
<dbReference type="Pfam" id="PF00158">
    <property type="entry name" value="Sigma54_activat"/>
    <property type="match status" value="1"/>
</dbReference>
<sequence length="481" mass="53152">MSPFPPSNGVRDLSTQSPAQVLFVDDIPELCEHMVATLASVGIQAMSVSCPSKALPEIIDGRYQLVMTTLVMSEMSGFDFIRKVRGIGCNVPIMMITGYGDEKSAIEASRLGVIDYMTKPIADDEVIARVQRVLNNLQCHGQAKPQSLSNMVSADPRMLEIFEWVKTVAPTDSKALILGQTGAGKQLLAKAIHQESQRAKEPFVEVNCAAIPENLIESELFGHEAGAFTGATSRRIGRFEQAGSGTLFLDEIAELGFSLQSKLLHVLENGIFSRVGGSETLTSKARLVSATNRDLEHEVEQGRFRADLFYRLNVMSIDLPPLSQRRGDIPLLAKHFLREFLDGRKPIPKFTKSALDVLSGYRWPGNVRELQNVVEQLAVLHRSEQIEATDLPERILRRDRAVETPSSSVPSSSVSSDLLPVDDWQSEPFREAKKSFEEAYLRQVISDSCGNLADAARKSQLDRGQFYRLAKRYGLTADGLS</sequence>
<dbReference type="RefSeq" id="WP_283432583.1">
    <property type="nucleotide sequence ID" value="NZ_FXUG01000005.1"/>
</dbReference>
<dbReference type="PROSITE" id="PS50045">
    <property type="entry name" value="SIGMA54_INTERACT_4"/>
    <property type="match status" value="1"/>
</dbReference>
<dbReference type="Gene3D" id="1.10.10.60">
    <property type="entry name" value="Homeodomain-like"/>
    <property type="match status" value="1"/>
</dbReference>
<dbReference type="InterPro" id="IPR002078">
    <property type="entry name" value="Sigma_54_int"/>
</dbReference>
<dbReference type="InterPro" id="IPR003593">
    <property type="entry name" value="AAA+_ATPase"/>
</dbReference>
<keyword evidence="11" id="KW-1185">Reference proteome</keyword>
<reference evidence="10 11" key="1">
    <citation type="submission" date="2017-05" db="EMBL/GenBank/DDBJ databases">
        <authorList>
            <person name="Varghese N."/>
            <person name="Submissions S."/>
        </authorList>
    </citation>
    <scope>NUCLEOTIDE SEQUENCE [LARGE SCALE GENOMIC DNA]</scope>
    <source>
        <strain evidence="10 11">DSM 25457</strain>
    </source>
</reference>
<dbReference type="SUPFAM" id="SSF52540">
    <property type="entry name" value="P-loop containing nucleoside triphosphate hydrolases"/>
    <property type="match status" value="1"/>
</dbReference>
<evidence type="ECO:0000256" key="6">
    <source>
        <dbReference type="PROSITE-ProRule" id="PRU00169"/>
    </source>
</evidence>
<evidence type="ECO:0000259" key="9">
    <source>
        <dbReference type="PROSITE" id="PS50110"/>
    </source>
</evidence>
<evidence type="ECO:0000256" key="1">
    <source>
        <dbReference type="ARBA" id="ARBA00022741"/>
    </source>
</evidence>
<evidence type="ECO:0000259" key="8">
    <source>
        <dbReference type="PROSITE" id="PS50045"/>
    </source>
</evidence>
<evidence type="ECO:0000256" key="3">
    <source>
        <dbReference type="ARBA" id="ARBA00023015"/>
    </source>
</evidence>
<dbReference type="Pfam" id="PF00072">
    <property type="entry name" value="Response_reg"/>
    <property type="match status" value="1"/>
</dbReference>
<dbReference type="InterPro" id="IPR009057">
    <property type="entry name" value="Homeodomain-like_sf"/>
</dbReference>
<comment type="caution">
    <text evidence="6">Lacks conserved residue(s) required for the propagation of feature annotation.</text>
</comment>
<keyword evidence="3" id="KW-0805">Transcription regulation</keyword>
<dbReference type="EMBL" id="FXUG01000005">
    <property type="protein sequence ID" value="SMP56226.1"/>
    <property type="molecule type" value="Genomic_DNA"/>
</dbReference>
<dbReference type="Pfam" id="PF25601">
    <property type="entry name" value="AAA_lid_14"/>
    <property type="match status" value="1"/>
</dbReference>
<dbReference type="InterPro" id="IPR011006">
    <property type="entry name" value="CheY-like_superfamily"/>
</dbReference>
<dbReference type="PROSITE" id="PS50110">
    <property type="entry name" value="RESPONSE_REGULATORY"/>
    <property type="match status" value="1"/>
</dbReference>
<dbReference type="Proteomes" id="UP001158067">
    <property type="component" value="Unassembled WGS sequence"/>
</dbReference>
<evidence type="ECO:0000256" key="5">
    <source>
        <dbReference type="ARBA" id="ARBA00023163"/>
    </source>
</evidence>
<dbReference type="InterPro" id="IPR058031">
    <property type="entry name" value="AAA_lid_NorR"/>
</dbReference>
<dbReference type="InterPro" id="IPR025944">
    <property type="entry name" value="Sigma_54_int_dom_CS"/>
</dbReference>
<dbReference type="CDD" id="cd00156">
    <property type="entry name" value="REC"/>
    <property type="match status" value="1"/>
</dbReference>
<feature type="compositionally biased region" description="Low complexity" evidence="7">
    <location>
        <begin position="405"/>
        <end position="418"/>
    </location>
</feature>
<dbReference type="SMART" id="SM00382">
    <property type="entry name" value="AAA"/>
    <property type="match status" value="1"/>
</dbReference>
<evidence type="ECO:0000313" key="11">
    <source>
        <dbReference type="Proteomes" id="UP001158067"/>
    </source>
</evidence>
<keyword evidence="2" id="KW-0067">ATP-binding</keyword>
<dbReference type="Gene3D" id="3.40.50.2300">
    <property type="match status" value="1"/>
</dbReference>
<dbReference type="InterPro" id="IPR027417">
    <property type="entry name" value="P-loop_NTPase"/>
</dbReference>
<dbReference type="PANTHER" id="PTHR32071">
    <property type="entry name" value="TRANSCRIPTIONAL REGULATORY PROTEIN"/>
    <property type="match status" value="1"/>
</dbReference>
<feature type="domain" description="Response regulatory" evidence="9">
    <location>
        <begin position="20"/>
        <end position="134"/>
    </location>
</feature>
<dbReference type="PANTHER" id="PTHR32071:SF117">
    <property type="entry name" value="PTS-DEPENDENT DIHYDROXYACETONE KINASE OPERON REGULATORY PROTEIN-RELATED"/>
    <property type="match status" value="1"/>
</dbReference>
<evidence type="ECO:0000256" key="7">
    <source>
        <dbReference type="SAM" id="MobiDB-lite"/>
    </source>
</evidence>
<dbReference type="CDD" id="cd00009">
    <property type="entry name" value="AAA"/>
    <property type="match status" value="1"/>
</dbReference>
<dbReference type="Gene3D" id="1.10.8.60">
    <property type="match status" value="1"/>
</dbReference>
<protein>
    <submittedName>
        <fullName evidence="10">Two-component system, NtrC family, response regulator/two-component system, NtrC family, nitrogen regulation response regulator NtrX</fullName>
    </submittedName>
</protein>
<keyword evidence="5" id="KW-0804">Transcription</keyword>
<dbReference type="PROSITE" id="PS00688">
    <property type="entry name" value="SIGMA54_INTERACT_3"/>
    <property type="match status" value="1"/>
</dbReference>
<dbReference type="Gene3D" id="3.40.50.300">
    <property type="entry name" value="P-loop containing nucleotide triphosphate hydrolases"/>
    <property type="match status" value="1"/>
</dbReference>
<organism evidence="10 11">
    <name type="scientific">Neorhodopirellula lusitana</name>
    <dbReference type="NCBI Taxonomy" id="445327"/>
    <lineage>
        <taxon>Bacteria</taxon>
        <taxon>Pseudomonadati</taxon>
        <taxon>Planctomycetota</taxon>
        <taxon>Planctomycetia</taxon>
        <taxon>Pirellulales</taxon>
        <taxon>Pirellulaceae</taxon>
        <taxon>Neorhodopirellula</taxon>
    </lineage>
</organism>
<name>A0ABY1Q2G1_9BACT</name>
<keyword evidence="1" id="KW-0547">Nucleotide-binding</keyword>
<dbReference type="SMART" id="SM00448">
    <property type="entry name" value="REC"/>
    <property type="match status" value="1"/>
</dbReference>
<feature type="region of interest" description="Disordered" evidence="7">
    <location>
        <begin position="399"/>
        <end position="418"/>
    </location>
</feature>
<evidence type="ECO:0000256" key="4">
    <source>
        <dbReference type="ARBA" id="ARBA00023125"/>
    </source>
</evidence>
<comment type="caution">
    <text evidence="10">The sequence shown here is derived from an EMBL/GenBank/DDBJ whole genome shotgun (WGS) entry which is preliminary data.</text>
</comment>
<evidence type="ECO:0000313" key="10">
    <source>
        <dbReference type="EMBL" id="SMP56226.1"/>
    </source>
</evidence>
<dbReference type="InterPro" id="IPR001789">
    <property type="entry name" value="Sig_transdc_resp-reg_receiver"/>
</dbReference>
<dbReference type="SUPFAM" id="SSF52172">
    <property type="entry name" value="CheY-like"/>
    <property type="match status" value="1"/>
</dbReference>
<proteinExistence type="predicted"/>